<dbReference type="CDD" id="cd04474">
    <property type="entry name" value="RPA1_DBD_A"/>
    <property type="match status" value="1"/>
</dbReference>
<keyword evidence="3" id="KW-0235">DNA replication</keyword>
<sequence>MANTTLGKALGAPTTINKLHPYHMAWILEGRVIRKGTIHDYNNAKGEGQILNFNVIDTLGDDINVTCFGKAAAFYHAKIQEGTIYRISKGTLKYVKVGYRDSSSPWEIMLGMDSILEICTEPTTCIPTTAFHFTPISAIQQMPLGTTVDVIGAVTFWSEISKSTRKDGSSTQHSTITIKDHTGYCITITLWGVLCDEANQILQPQHDQPAVEMPILAVRKAKTTEFRGRTLTSAPSTQLFVTPAVPEIESLQIWLTTTEASTSATPLSTQAPVEKKIVDIHACTSPNANEQIVTIATIIHLNMENYCYPACSRVVNNKQCQKKLITGPDSTWHCSKCNLSTTTCDYRYALHMMVEDRTGTIWVTNFDDVALTLLGVPANALKEQTRSIDDLWNIIKQVLFHTYRFIFFVTPSTYKGKEQLSCTVHNMTPVEQDIDHTELVAAFLDGTE</sequence>
<dbReference type="GO" id="GO:0003677">
    <property type="term" value="F:DNA binding"/>
    <property type="evidence" value="ECO:0007669"/>
    <property type="project" value="UniProtKB-KW"/>
</dbReference>
<dbReference type="InterPro" id="IPR013955">
    <property type="entry name" value="Rep_factor-A_C"/>
</dbReference>
<keyword evidence="7" id="KW-0862">Zinc</keyword>
<evidence type="ECO:0000313" key="15">
    <source>
        <dbReference type="Proteomes" id="UP000824469"/>
    </source>
</evidence>
<evidence type="ECO:0000256" key="10">
    <source>
        <dbReference type="ARBA" id="ARBA00023204"/>
    </source>
</evidence>
<accession>A0AA38CBT6</accession>
<proteinExistence type="inferred from homology"/>
<evidence type="ECO:0000256" key="2">
    <source>
        <dbReference type="ARBA" id="ARBA00005690"/>
    </source>
</evidence>
<dbReference type="AlphaFoldDB" id="A0AA38CBT6"/>
<evidence type="ECO:0000256" key="7">
    <source>
        <dbReference type="ARBA" id="ARBA00022833"/>
    </source>
</evidence>
<evidence type="ECO:0000259" key="12">
    <source>
        <dbReference type="Pfam" id="PF08646"/>
    </source>
</evidence>
<feature type="domain" description="Replication factor A C-terminal" evidence="12">
    <location>
        <begin position="294"/>
        <end position="436"/>
    </location>
</feature>
<organism evidence="14 15">
    <name type="scientific">Taxus chinensis</name>
    <name type="common">Chinese yew</name>
    <name type="synonym">Taxus wallichiana var. chinensis</name>
    <dbReference type="NCBI Taxonomy" id="29808"/>
    <lineage>
        <taxon>Eukaryota</taxon>
        <taxon>Viridiplantae</taxon>
        <taxon>Streptophyta</taxon>
        <taxon>Embryophyta</taxon>
        <taxon>Tracheophyta</taxon>
        <taxon>Spermatophyta</taxon>
        <taxon>Pinopsida</taxon>
        <taxon>Pinidae</taxon>
        <taxon>Conifers II</taxon>
        <taxon>Cupressales</taxon>
        <taxon>Taxaceae</taxon>
        <taxon>Taxus</taxon>
    </lineage>
</organism>
<evidence type="ECO:0000256" key="1">
    <source>
        <dbReference type="ARBA" id="ARBA00004123"/>
    </source>
</evidence>
<reference evidence="14 15" key="1">
    <citation type="journal article" date="2021" name="Nat. Plants">
        <title>The Taxus genome provides insights into paclitaxel biosynthesis.</title>
        <authorList>
            <person name="Xiong X."/>
            <person name="Gou J."/>
            <person name="Liao Q."/>
            <person name="Li Y."/>
            <person name="Zhou Q."/>
            <person name="Bi G."/>
            <person name="Li C."/>
            <person name="Du R."/>
            <person name="Wang X."/>
            <person name="Sun T."/>
            <person name="Guo L."/>
            <person name="Liang H."/>
            <person name="Lu P."/>
            <person name="Wu Y."/>
            <person name="Zhang Z."/>
            <person name="Ro D.K."/>
            <person name="Shang Y."/>
            <person name="Huang S."/>
            <person name="Yan J."/>
        </authorList>
    </citation>
    <scope>NUCLEOTIDE SEQUENCE [LARGE SCALE GENOMIC DNA]</scope>
    <source>
        <strain evidence="14">Ta-2019</strain>
    </source>
</reference>
<evidence type="ECO:0008006" key="16">
    <source>
        <dbReference type="Google" id="ProtNLM"/>
    </source>
</evidence>
<evidence type="ECO:0000256" key="8">
    <source>
        <dbReference type="ARBA" id="ARBA00023125"/>
    </source>
</evidence>
<evidence type="ECO:0000259" key="13">
    <source>
        <dbReference type="Pfam" id="PF16900"/>
    </source>
</evidence>
<keyword evidence="11" id="KW-0539">Nucleus</keyword>
<comment type="caution">
    <text evidence="14">The sequence shown here is derived from an EMBL/GenBank/DDBJ whole genome shotgun (WGS) entry which is preliminary data.</text>
</comment>
<evidence type="ECO:0000256" key="3">
    <source>
        <dbReference type="ARBA" id="ARBA00022705"/>
    </source>
</evidence>
<protein>
    <recommendedName>
        <fullName evidence="16">Replication protein A subunit</fullName>
    </recommendedName>
</protein>
<keyword evidence="8" id="KW-0238">DNA-binding</keyword>
<evidence type="ECO:0000256" key="6">
    <source>
        <dbReference type="ARBA" id="ARBA00022771"/>
    </source>
</evidence>
<dbReference type="Pfam" id="PF08646">
    <property type="entry name" value="Rep_fac-A_C"/>
    <property type="match status" value="1"/>
</dbReference>
<keyword evidence="15" id="KW-1185">Reference proteome</keyword>
<dbReference type="FunFam" id="2.40.50.140:FF:000041">
    <property type="entry name" value="Replication protein A subunit"/>
    <property type="match status" value="1"/>
</dbReference>
<dbReference type="GO" id="GO:0008270">
    <property type="term" value="F:zinc ion binding"/>
    <property type="evidence" value="ECO:0007669"/>
    <property type="project" value="UniProtKB-KW"/>
</dbReference>
<dbReference type="FunFam" id="2.40.50.140:FF:000064">
    <property type="entry name" value="Replication protein A subunit"/>
    <property type="match status" value="1"/>
</dbReference>
<name>A0AA38CBT6_TAXCH</name>
<dbReference type="GO" id="GO:0005634">
    <property type="term" value="C:nucleus"/>
    <property type="evidence" value="ECO:0007669"/>
    <property type="project" value="UniProtKB-SubCell"/>
</dbReference>
<dbReference type="GO" id="GO:0006281">
    <property type="term" value="P:DNA repair"/>
    <property type="evidence" value="ECO:0007669"/>
    <property type="project" value="UniProtKB-KW"/>
</dbReference>
<evidence type="ECO:0000313" key="14">
    <source>
        <dbReference type="EMBL" id="KAH9294187.1"/>
    </source>
</evidence>
<dbReference type="InterPro" id="IPR012340">
    <property type="entry name" value="NA-bd_OB-fold"/>
</dbReference>
<evidence type="ECO:0000256" key="9">
    <source>
        <dbReference type="ARBA" id="ARBA00023172"/>
    </source>
</evidence>
<keyword evidence="10" id="KW-0234">DNA repair</keyword>
<dbReference type="CDD" id="cd04475">
    <property type="entry name" value="RPA1_DBD_B"/>
    <property type="match status" value="1"/>
</dbReference>
<dbReference type="EMBL" id="JAHRHJ020000321">
    <property type="protein sequence ID" value="KAH9294187.1"/>
    <property type="molecule type" value="Genomic_DNA"/>
</dbReference>
<dbReference type="InterPro" id="IPR047192">
    <property type="entry name" value="Euk_RPA1_DBD_C"/>
</dbReference>
<dbReference type="GO" id="GO:0006310">
    <property type="term" value="P:DNA recombination"/>
    <property type="evidence" value="ECO:0007669"/>
    <property type="project" value="UniProtKB-KW"/>
</dbReference>
<dbReference type="Proteomes" id="UP000824469">
    <property type="component" value="Unassembled WGS sequence"/>
</dbReference>
<evidence type="ECO:0000256" key="4">
    <source>
        <dbReference type="ARBA" id="ARBA00022723"/>
    </source>
</evidence>
<feature type="domain" description="Replication protein A OB" evidence="13">
    <location>
        <begin position="136"/>
        <end position="241"/>
    </location>
</feature>
<dbReference type="Pfam" id="PF16900">
    <property type="entry name" value="REPA_OB_2"/>
    <property type="match status" value="1"/>
</dbReference>
<dbReference type="PANTHER" id="PTHR47165">
    <property type="entry name" value="OS03G0429900 PROTEIN"/>
    <property type="match status" value="1"/>
</dbReference>
<keyword evidence="5" id="KW-0227">DNA damage</keyword>
<evidence type="ECO:0000256" key="11">
    <source>
        <dbReference type="ARBA" id="ARBA00023242"/>
    </source>
</evidence>
<comment type="subcellular location">
    <subcellularLocation>
        <location evidence="1">Nucleus</location>
    </subcellularLocation>
</comment>
<dbReference type="Gene3D" id="2.40.50.140">
    <property type="entry name" value="Nucleic acid-binding proteins"/>
    <property type="match status" value="3"/>
</dbReference>
<keyword evidence="4" id="KW-0479">Metal-binding</keyword>
<dbReference type="GO" id="GO:0006260">
    <property type="term" value="P:DNA replication"/>
    <property type="evidence" value="ECO:0007669"/>
    <property type="project" value="UniProtKB-KW"/>
</dbReference>
<keyword evidence="9" id="KW-0233">DNA recombination</keyword>
<dbReference type="InterPro" id="IPR031657">
    <property type="entry name" value="REPA_OB_2"/>
</dbReference>
<evidence type="ECO:0000256" key="5">
    <source>
        <dbReference type="ARBA" id="ARBA00022763"/>
    </source>
</evidence>
<dbReference type="PANTHER" id="PTHR47165:SF4">
    <property type="entry name" value="OS03G0429900 PROTEIN"/>
    <property type="match status" value="1"/>
</dbReference>
<dbReference type="CDD" id="cd04476">
    <property type="entry name" value="RPA1_DBD_C"/>
    <property type="match status" value="1"/>
</dbReference>
<comment type="similarity">
    <text evidence="2">Belongs to the replication factor A protein 1 family.</text>
</comment>
<dbReference type="SUPFAM" id="SSF50249">
    <property type="entry name" value="Nucleic acid-binding proteins"/>
    <property type="match status" value="3"/>
</dbReference>
<gene>
    <name evidence="14" type="ORF">KI387_040610</name>
</gene>
<keyword evidence="6" id="KW-0863">Zinc-finger</keyword>